<dbReference type="InterPro" id="IPR050136">
    <property type="entry name" value="FA_oxidation_alpha_subunit"/>
</dbReference>
<keyword evidence="11" id="KW-0456">Lyase</keyword>
<organism evidence="16 17">
    <name type="scientific">Proteobacteria bacterium 228</name>
    <dbReference type="NCBI Taxonomy" id="2083153"/>
    <lineage>
        <taxon>Bacteria</taxon>
        <taxon>Pseudomonadati</taxon>
        <taxon>Pseudomonadota</taxon>
    </lineage>
</organism>
<evidence type="ECO:0000259" key="15">
    <source>
        <dbReference type="Pfam" id="PF02737"/>
    </source>
</evidence>
<dbReference type="Proteomes" id="UP000238196">
    <property type="component" value="Unassembled WGS sequence"/>
</dbReference>
<dbReference type="Gene3D" id="3.90.226.10">
    <property type="entry name" value="2-enoyl-CoA Hydratase, Chain A, domain 1"/>
    <property type="match status" value="1"/>
</dbReference>
<evidence type="ECO:0000256" key="11">
    <source>
        <dbReference type="ARBA" id="ARBA00023239"/>
    </source>
</evidence>
<keyword evidence="12" id="KW-0511">Multifunctional enzyme</keyword>
<dbReference type="GO" id="GO:0004300">
    <property type="term" value="F:enoyl-CoA hydratase activity"/>
    <property type="evidence" value="ECO:0007669"/>
    <property type="project" value="UniProtKB-EC"/>
</dbReference>
<dbReference type="OrthoDB" id="5289808at2"/>
<keyword evidence="9" id="KW-0443">Lipid metabolism</keyword>
<evidence type="ECO:0000256" key="6">
    <source>
        <dbReference type="ARBA" id="ARBA00022963"/>
    </source>
</evidence>
<dbReference type="PANTHER" id="PTHR43612">
    <property type="entry name" value="TRIFUNCTIONAL ENZYME SUBUNIT ALPHA"/>
    <property type="match status" value="1"/>
</dbReference>
<dbReference type="InterPro" id="IPR008927">
    <property type="entry name" value="6-PGluconate_DH-like_C_sf"/>
</dbReference>
<dbReference type="InterPro" id="IPR036291">
    <property type="entry name" value="NAD(P)-bd_dom_sf"/>
</dbReference>
<dbReference type="GO" id="GO:0004165">
    <property type="term" value="F:delta(3)-delta(2)-enoyl-CoA isomerase activity"/>
    <property type="evidence" value="ECO:0007669"/>
    <property type="project" value="InterPro"/>
</dbReference>
<evidence type="ECO:0000256" key="8">
    <source>
        <dbReference type="ARBA" id="ARBA00023027"/>
    </source>
</evidence>
<dbReference type="AlphaFoldDB" id="A0A2S5KPZ9"/>
<dbReference type="FunFam" id="3.40.50.720:FF:000009">
    <property type="entry name" value="Fatty oxidation complex, alpha subunit"/>
    <property type="match status" value="1"/>
</dbReference>
<evidence type="ECO:0000313" key="16">
    <source>
        <dbReference type="EMBL" id="PPC76901.1"/>
    </source>
</evidence>
<dbReference type="SUPFAM" id="SSF52096">
    <property type="entry name" value="ClpP/crotonase"/>
    <property type="match status" value="1"/>
</dbReference>
<evidence type="ECO:0000256" key="13">
    <source>
        <dbReference type="ARBA" id="ARBA00049556"/>
    </source>
</evidence>
<dbReference type="Gene3D" id="3.40.50.720">
    <property type="entry name" value="NAD(P)-binding Rossmann-like Domain"/>
    <property type="match status" value="1"/>
</dbReference>
<comment type="pathway">
    <text evidence="1">Lipid metabolism; fatty acid beta-oxidation.</text>
</comment>
<evidence type="ECO:0000259" key="14">
    <source>
        <dbReference type="Pfam" id="PF00725"/>
    </source>
</evidence>
<dbReference type="GO" id="GO:0006635">
    <property type="term" value="P:fatty acid beta-oxidation"/>
    <property type="evidence" value="ECO:0007669"/>
    <property type="project" value="UniProtKB-UniPathway"/>
</dbReference>
<name>A0A2S5KPZ9_9PROT</name>
<evidence type="ECO:0000256" key="3">
    <source>
        <dbReference type="ARBA" id="ARBA00008750"/>
    </source>
</evidence>
<evidence type="ECO:0000256" key="10">
    <source>
        <dbReference type="ARBA" id="ARBA00023235"/>
    </source>
</evidence>
<dbReference type="CDD" id="cd06558">
    <property type="entry name" value="crotonase-like"/>
    <property type="match status" value="1"/>
</dbReference>
<proteinExistence type="inferred from homology"/>
<evidence type="ECO:0000256" key="4">
    <source>
        <dbReference type="ARBA" id="ARBA00012076"/>
    </source>
</evidence>
<keyword evidence="5" id="KW-0276">Fatty acid metabolism</keyword>
<accession>A0A2S5KPZ9</accession>
<dbReference type="NCBIfam" id="NF008727">
    <property type="entry name" value="PRK11730.1"/>
    <property type="match status" value="1"/>
</dbReference>
<feature type="domain" description="3-hydroxyacyl-CoA dehydrogenase C-terminal" evidence="14">
    <location>
        <begin position="497"/>
        <end position="592"/>
    </location>
</feature>
<protein>
    <recommendedName>
        <fullName evidence="4">enoyl-CoA hydratase</fullName>
        <ecNumber evidence="4">4.2.1.17</ecNumber>
    </recommendedName>
</protein>
<evidence type="ECO:0000256" key="2">
    <source>
        <dbReference type="ARBA" id="ARBA00007005"/>
    </source>
</evidence>
<comment type="catalytic activity">
    <reaction evidence="13">
        <text>a (3S)-3-hydroxyacyl-CoA + NAD(+) = a 3-oxoacyl-CoA + NADH + H(+)</text>
        <dbReference type="Rhea" id="RHEA:22432"/>
        <dbReference type="ChEBI" id="CHEBI:15378"/>
        <dbReference type="ChEBI" id="CHEBI:57318"/>
        <dbReference type="ChEBI" id="CHEBI:57540"/>
        <dbReference type="ChEBI" id="CHEBI:57945"/>
        <dbReference type="ChEBI" id="CHEBI:90726"/>
        <dbReference type="EC" id="1.1.1.35"/>
    </reaction>
</comment>
<dbReference type="Pfam" id="PF00378">
    <property type="entry name" value="ECH_1"/>
    <property type="match status" value="1"/>
</dbReference>
<comment type="similarity">
    <text evidence="3">In the N-terminal section; belongs to the enoyl-CoA hydratase/isomerase family.</text>
</comment>
<dbReference type="Pfam" id="PF00725">
    <property type="entry name" value="3HCDH"/>
    <property type="match status" value="1"/>
</dbReference>
<dbReference type="UniPathway" id="UPA00659"/>
<keyword evidence="10" id="KW-0413">Isomerase</keyword>
<dbReference type="InterPro" id="IPR001753">
    <property type="entry name" value="Enoyl-CoA_hydra/iso"/>
</dbReference>
<dbReference type="GO" id="GO:0070403">
    <property type="term" value="F:NAD+ binding"/>
    <property type="evidence" value="ECO:0007669"/>
    <property type="project" value="InterPro"/>
</dbReference>
<comment type="caution">
    <text evidence="16">The sequence shown here is derived from an EMBL/GenBank/DDBJ whole genome shotgun (WGS) entry which is preliminary data.</text>
</comment>
<comment type="similarity">
    <text evidence="2">In the central section; belongs to the 3-hydroxyacyl-CoA dehydrogenase family.</text>
</comment>
<dbReference type="SUPFAM" id="SSF48179">
    <property type="entry name" value="6-phosphogluconate dehydrogenase C-terminal domain-like"/>
    <property type="match status" value="2"/>
</dbReference>
<dbReference type="InterPro" id="IPR006176">
    <property type="entry name" value="3-OHacyl-CoA_DH_NAD-bd"/>
</dbReference>
<dbReference type="EMBL" id="PRLP01000037">
    <property type="protein sequence ID" value="PPC76901.1"/>
    <property type="molecule type" value="Genomic_DNA"/>
</dbReference>
<dbReference type="Pfam" id="PF02737">
    <property type="entry name" value="3HCDH_N"/>
    <property type="match status" value="1"/>
</dbReference>
<dbReference type="EC" id="4.2.1.17" evidence="4"/>
<reference evidence="16 17" key="1">
    <citation type="submission" date="2018-02" db="EMBL/GenBank/DDBJ databases">
        <title>novel marine gammaproteobacteria from coastal saline agro ecosystem.</title>
        <authorList>
            <person name="Krishnan R."/>
            <person name="Ramesh Kumar N."/>
        </authorList>
    </citation>
    <scope>NUCLEOTIDE SEQUENCE [LARGE SCALE GENOMIC DNA]</scope>
    <source>
        <strain evidence="16 17">228</strain>
    </source>
</reference>
<dbReference type="PROSITE" id="PS00067">
    <property type="entry name" value="3HCDH"/>
    <property type="match status" value="1"/>
</dbReference>
<dbReference type="InterPro" id="IPR006180">
    <property type="entry name" value="3-OHacyl-CoA_DH_CS"/>
</dbReference>
<evidence type="ECO:0000256" key="9">
    <source>
        <dbReference type="ARBA" id="ARBA00023098"/>
    </source>
</evidence>
<keyword evidence="7" id="KW-0560">Oxidoreductase</keyword>
<dbReference type="InterPro" id="IPR012799">
    <property type="entry name" value="FadB"/>
</dbReference>
<evidence type="ECO:0000256" key="12">
    <source>
        <dbReference type="ARBA" id="ARBA00023268"/>
    </source>
</evidence>
<dbReference type="SUPFAM" id="SSF51735">
    <property type="entry name" value="NAD(P)-binding Rossmann-fold domains"/>
    <property type="match status" value="1"/>
</dbReference>
<dbReference type="Gene3D" id="1.10.1040.50">
    <property type="match status" value="1"/>
</dbReference>
<evidence type="ECO:0000313" key="17">
    <source>
        <dbReference type="Proteomes" id="UP000238196"/>
    </source>
</evidence>
<dbReference type="NCBIfam" id="TIGR02437">
    <property type="entry name" value="FadB"/>
    <property type="match status" value="1"/>
</dbReference>
<feature type="domain" description="3-hydroxyacyl-CoA dehydrogenase NAD binding" evidence="15">
    <location>
        <begin position="317"/>
        <end position="495"/>
    </location>
</feature>
<dbReference type="InterPro" id="IPR029045">
    <property type="entry name" value="ClpP/crotonase-like_dom_sf"/>
</dbReference>
<gene>
    <name evidence="16" type="ORF">C4K68_12800</name>
</gene>
<keyword evidence="8" id="KW-0520">NAD</keyword>
<evidence type="ECO:0000256" key="5">
    <source>
        <dbReference type="ARBA" id="ARBA00022832"/>
    </source>
</evidence>
<dbReference type="PANTHER" id="PTHR43612:SF3">
    <property type="entry name" value="TRIFUNCTIONAL ENZYME SUBUNIT ALPHA, MITOCHONDRIAL"/>
    <property type="match status" value="1"/>
</dbReference>
<dbReference type="GO" id="GO:0016509">
    <property type="term" value="F:long-chain (3S)-3-hydroxyacyl-CoA dehydrogenase (NAD+) activity"/>
    <property type="evidence" value="ECO:0007669"/>
    <property type="project" value="TreeGrafter"/>
</dbReference>
<dbReference type="InterPro" id="IPR006108">
    <property type="entry name" value="3HC_DH_C"/>
</dbReference>
<keyword evidence="6" id="KW-0442">Lipid degradation</keyword>
<sequence>MEFSGQAIQVSALGDGIYEVCFNLAGESVNKFNQTTLNELKDVAAGLTATAGIRGVLFSSAKDVFIVGADITEFNQMFSASEDEIKGHIAGLNAIFNSIEDLPCPTVVAINGIALGGGFEMCLSCDFRVMSESAKVGLPEVKLGIYPGWGGTVRLPRLIGADNAIEWICTGAEKRADAAFKDGAVDAVVSADKLRDAALDLLQKAIAGEFSHNARRQEKQSALPLSEIEKMMVFESAKGVVGAKAGPHYPAPMEVIATIQKAARHGRDKALEIESKGFAKLAKTSVTASLVGLFLKDQFLKKQAKAYEASAQPVKQAAVLGAGIMGGGVAYQSAVKGTPIIMKDIAPKALELGLSEANKLLLKQVEREKITAEQMARTLNQITPALSYGEFGHVDLVVEAVVENPKVKAAVLAEVEGMVRDETILTSNTSTISISLLAQSLKRPENFCGMHFFNPVHRMPLVEVIRGEKTSEKAVATTVAYARSMGKTPIVVNDCPGFLVNRILFPYFAGFSKLMADGADFRQVDKVMEGFGWPMGPAYLLDVVGMDTACHADKVMAAGFPDRMAHEGTTVIEKLYELGRFGQKNNQGFYVYKEDKRGKPKKVVDDSVFALLRDITGEQKTFEADDIIARMMIPMCIETARCLEDGIVSSAAEADMGLIYGIGFPPFRGGALQYIDAMGMAAFVELASRYAHLGKLYQPTERMLQMAQQGETYYPAATPASH</sequence>
<evidence type="ECO:0000256" key="1">
    <source>
        <dbReference type="ARBA" id="ARBA00005005"/>
    </source>
</evidence>
<dbReference type="GO" id="GO:0036125">
    <property type="term" value="C:fatty acid beta-oxidation multienzyme complex"/>
    <property type="evidence" value="ECO:0007669"/>
    <property type="project" value="InterPro"/>
</dbReference>
<dbReference type="GO" id="GO:0008692">
    <property type="term" value="F:3-hydroxybutyryl-CoA epimerase activity"/>
    <property type="evidence" value="ECO:0007669"/>
    <property type="project" value="InterPro"/>
</dbReference>
<evidence type="ECO:0000256" key="7">
    <source>
        <dbReference type="ARBA" id="ARBA00023002"/>
    </source>
</evidence>